<dbReference type="GeneID" id="29455289"/>
<keyword evidence="3" id="KW-0732">Signal</keyword>
<comment type="subcellular location">
    <subcellularLocation>
        <location evidence="1">Cell outer membrane</location>
    </subcellularLocation>
</comment>
<evidence type="ECO:0000259" key="6">
    <source>
        <dbReference type="Pfam" id="PF07980"/>
    </source>
</evidence>
<evidence type="ECO:0000256" key="1">
    <source>
        <dbReference type="ARBA" id="ARBA00004442"/>
    </source>
</evidence>
<accession>A0A139LCF7</accession>
<dbReference type="Proteomes" id="UP001215078">
    <property type="component" value="Unassembled WGS sequence"/>
</dbReference>
<dbReference type="InterPro" id="IPR033985">
    <property type="entry name" value="SusD-like_N"/>
</dbReference>
<comment type="caution">
    <text evidence="12">The sequence shown here is derived from an EMBL/GenBank/DDBJ whole genome shotgun (WGS) entry which is preliminary data.</text>
</comment>
<dbReference type="Pfam" id="PF14322">
    <property type="entry name" value="SusD-like_3"/>
    <property type="match status" value="1"/>
</dbReference>
<dbReference type="GO" id="GO:0009279">
    <property type="term" value="C:cell outer membrane"/>
    <property type="evidence" value="ECO:0007669"/>
    <property type="project" value="UniProtKB-SubCell"/>
</dbReference>
<dbReference type="EMBL" id="VWLX01000006">
    <property type="protein sequence ID" value="KAA3806002.1"/>
    <property type="molecule type" value="Genomic_DNA"/>
</dbReference>
<evidence type="ECO:0000313" key="11">
    <source>
        <dbReference type="EMBL" id="MDC7957941.1"/>
    </source>
</evidence>
<dbReference type="Proteomes" id="UP000473905">
    <property type="component" value="Unassembled WGS sequence"/>
</dbReference>
<dbReference type="RefSeq" id="WP_004298340.1">
    <property type="nucleotide sequence ID" value="NZ_BAABYJ010000001.1"/>
</dbReference>
<evidence type="ECO:0000313" key="15">
    <source>
        <dbReference type="Proteomes" id="UP000473905"/>
    </source>
</evidence>
<feature type="domain" description="SusD-like N-terminal" evidence="7">
    <location>
        <begin position="127"/>
        <end position="236"/>
    </location>
</feature>
<protein>
    <submittedName>
        <fullName evidence="12">RagB/SusD family nutrient uptake outer membrane protein</fullName>
    </submittedName>
</protein>
<dbReference type="EMBL" id="JAQNWR010000015">
    <property type="protein sequence ID" value="MDC2410063.1"/>
    <property type="molecule type" value="Genomic_DNA"/>
</dbReference>
<name>A0A139LCF7_BACOV</name>
<evidence type="ECO:0000259" key="7">
    <source>
        <dbReference type="Pfam" id="PF14322"/>
    </source>
</evidence>
<evidence type="ECO:0000313" key="12">
    <source>
        <dbReference type="EMBL" id="RGS83578.1"/>
    </source>
</evidence>
<evidence type="ECO:0000256" key="5">
    <source>
        <dbReference type="ARBA" id="ARBA00023237"/>
    </source>
</evidence>
<evidence type="ECO:0000313" key="8">
    <source>
        <dbReference type="EMBL" id="KAA3806002.1"/>
    </source>
</evidence>
<dbReference type="PROSITE" id="PS51257">
    <property type="entry name" value="PROKAR_LIPOPROTEIN"/>
    <property type="match status" value="1"/>
</dbReference>
<dbReference type="SUPFAM" id="SSF48452">
    <property type="entry name" value="TPR-like"/>
    <property type="match status" value="1"/>
</dbReference>
<dbReference type="AlphaFoldDB" id="A0A139LCF7"/>
<dbReference type="STRING" id="28116.Bovatus_03461"/>
<evidence type="ECO:0000313" key="9">
    <source>
        <dbReference type="EMBL" id="KAA4097180.1"/>
    </source>
</evidence>
<dbReference type="Proteomes" id="UP000266492">
    <property type="component" value="Unassembled WGS sequence"/>
</dbReference>
<evidence type="ECO:0000256" key="4">
    <source>
        <dbReference type="ARBA" id="ARBA00023136"/>
    </source>
</evidence>
<keyword evidence="15" id="KW-1185">Reference proteome</keyword>
<gene>
    <name evidence="12" type="ORF">DWX70_11605</name>
    <name evidence="9" type="ORF">F3D66_13480</name>
    <name evidence="8" type="ORF">F3F51_09285</name>
    <name evidence="10" type="ORF">PO240_19510</name>
    <name evidence="11" type="ORF">PQ628_06935</name>
</gene>
<feature type="domain" description="RagB/SusD" evidence="6">
    <location>
        <begin position="325"/>
        <end position="598"/>
    </location>
</feature>
<reference evidence="12 13" key="1">
    <citation type="submission" date="2018-08" db="EMBL/GenBank/DDBJ databases">
        <title>A genome reference for cultivated species of the human gut microbiota.</title>
        <authorList>
            <person name="Zou Y."/>
            <person name="Xue W."/>
            <person name="Luo G."/>
        </authorList>
    </citation>
    <scope>NUCLEOTIDE SEQUENCE [LARGE SCALE GENOMIC DNA]</scope>
    <source>
        <strain evidence="12 13">AF20-9LB</strain>
    </source>
</reference>
<dbReference type="EMBL" id="QRVZ01000008">
    <property type="protein sequence ID" value="RGS83578.1"/>
    <property type="molecule type" value="Genomic_DNA"/>
</dbReference>
<evidence type="ECO:0000313" key="13">
    <source>
        <dbReference type="Proteomes" id="UP000266492"/>
    </source>
</evidence>
<dbReference type="Gene3D" id="1.25.40.390">
    <property type="match status" value="1"/>
</dbReference>
<evidence type="ECO:0000313" key="10">
    <source>
        <dbReference type="EMBL" id="MDC2410063.1"/>
    </source>
</evidence>
<dbReference type="EMBL" id="VWKB01000017">
    <property type="protein sequence ID" value="KAA4097180.1"/>
    <property type="molecule type" value="Genomic_DNA"/>
</dbReference>
<dbReference type="EMBL" id="JAQQPO010000007">
    <property type="protein sequence ID" value="MDC7957941.1"/>
    <property type="molecule type" value="Genomic_DNA"/>
</dbReference>
<dbReference type="Proteomes" id="UP000460135">
    <property type="component" value="Unassembled WGS sequence"/>
</dbReference>
<sequence length="598" mass="67967">MKNYKKYIGCLSLSVLTLIGCEDLKFGEKFLDKPISNEQNIDSVFNKKVYAEQALAETYHSLPDYLPMQGRLGYGVLEMLTDLGDWTKKGAPKFYTGTVDGTNTYLEHLPYRLDVASATIGVGPVYGIRRAYIYIENVDRVPDMTADEKAIGKAEAQVIIAYHYSQMLRYYGGMPWIDHAYTAEDAMKFPRMTVEETVQKIVGLLDAAASVLPWQVNADNDGRMTAASALALKSRVLQFVASPLFNAEKPYLEGDASSQFLTWYGNYSPDRWQKALDAGLEFMRANKKNSDAYQLVNTGNPRDDFAAGYFNRHNGEVLISSRRFTTYATGKLPFAQVRYGVASPTLTYVDMFQMKDGTEFDWNNPDHNKFPFFDKDGNPRRDIRLYETVAVNGDKFKGAQKVQIYEGATQAPYKDGRMSYNGVAMRKFIRNFNDEVNGKFYSCPLIRLPEVYLNMAEAMNELNKAEVRDEFGNTAYDYLNKTRLRAGMPAISATDVPAGKPLREAILRERAIEFGYEEVRYFDLVRWKRADIFTGQLSRLIIKKAAGEPSGFSYAVSHAMAETRQYAKPEKWNDKYFLLPLPIDEINKKYGLIQNPGW</sequence>
<reference evidence="14 15" key="2">
    <citation type="journal article" date="2019" name="Nat. Med.">
        <title>A library of human gut bacterial isolates paired with longitudinal multiomics data enables mechanistic microbiome research.</title>
        <authorList>
            <person name="Poyet M."/>
            <person name="Groussin M."/>
            <person name="Gibbons S.M."/>
            <person name="Avila-Pacheco J."/>
            <person name="Jiang X."/>
            <person name="Kearney S.M."/>
            <person name="Perrotta A.R."/>
            <person name="Berdy B."/>
            <person name="Zhao S."/>
            <person name="Lieberman T.D."/>
            <person name="Swanson P.K."/>
            <person name="Smith M."/>
            <person name="Roesemann S."/>
            <person name="Alexander J.E."/>
            <person name="Rich S.A."/>
            <person name="Livny J."/>
            <person name="Vlamakis H."/>
            <person name="Clish C."/>
            <person name="Bullock K."/>
            <person name="Deik A."/>
            <person name="Scott J."/>
            <person name="Pierce K.A."/>
            <person name="Xavier R.J."/>
            <person name="Alm E.J."/>
        </authorList>
    </citation>
    <scope>NUCLEOTIDE SEQUENCE [LARGE SCALE GENOMIC DNA]</scope>
    <source>
        <strain evidence="9 15">BIOML-A134</strain>
        <strain evidence="8 14">BIOML-A183</strain>
    </source>
</reference>
<dbReference type="InterPro" id="IPR012944">
    <property type="entry name" value="SusD_RagB_dom"/>
</dbReference>
<dbReference type="KEGG" id="boa:Bovatus_03461"/>
<evidence type="ECO:0000313" key="14">
    <source>
        <dbReference type="Proteomes" id="UP000460135"/>
    </source>
</evidence>
<reference evidence="10" key="3">
    <citation type="submission" date="2022-10" db="EMBL/GenBank/DDBJ databases">
        <title>Human gut microbiome strain richness.</title>
        <authorList>
            <person name="Chen-Liaw A."/>
        </authorList>
    </citation>
    <scope>NUCLEOTIDE SEQUENCE</scope>
    <source>
        <strain evidence="10">F7_m1001271B151109d0_201107</strain>
        <strain evidence="11">RTP21484st1_H8_RTP21484_190118</strain>
    </source>
</reference>
<evidence type="ECO:0000256" key="3">
    <source>
        <dbReference type="ARBA" id="ARBA00022729"/>
    </source>
</evidence>
<dbReference type="Pfam" id="PF07980">
    <property type="entry name" value="SusD_RagB"/>
    <property type="match status" value="1"/>
</dbReference>
<proteinExistence type="inferred from homology"/>
<keyword evidence="4" id="KW-0472">Membrane</keyword>
<organism evidence="12 13">
    <name type="scientific">Bacteroides ovatus</name>
    <dbReference type="NCBI Taxonomy" id="28116"/>
    <lineage>
        <taxon>Bacteria</taxon>
        <taxon>Pseudomonadati</taxon>
        <taxon>Bacteroidota</taxon>
        <taxon>Bacteroidia</taxon>
        <taxon>Bacteroidales</taxon>
        <taxon>Bacteroidaceae</taxon>
        <taxon>Bacteroides</taxon>
    </lineage>
</organism>
<evidence type="ECO:0000256" key="2">
    <source>
        <dbReference type="ARBA" id="ARBA00006275"/>
    </source>
</evidence>
<dbReference type="Proteomes" id="UP001214017">
    <property type="component" value="Unassembled WGS sequence"/>
</dbReference>
<keyword evidence="5" id="KW-0998">Cell outer membrane</keyword>
<comment type="similarity">
    <text evidence="2">Belongs to the SusD family.</text>
</comment>
<dbReference type="InterPro" id="IPR011990">
    <property type="entry name" value="TPR-like_helical_dom_sf"/>
</dbReference>